<dbReference type="InterPro" id="IPR008920">
    <property type="entry name" value="TF_FadR/GntR_C"/>
</dbReference>
<reference evidence="5" key="2">
    <citation type="submission" date="2021-04" db="EMBL/GenBank/DDBJ databases">
        <title>Isolation and genomic analysis of the ibuprofen-degrading bacterium Sphingomonas strain MPO218.</title>
        <authorList>
            <person name="Aulestia M."/>
            <person name="Flores A."/>
            <person name="Mangas E.L."/>
            <person name="Perez-Pulido A.J."/>
            <person name="Santero E."/>
            <person name="Camacho E.M."/>
        </authorList>
    </citation>
    <scope>NUCLEOTIDE SEQUENCE</scope>
    <source>
        <strain evidence="5">MPO218</strain>
    </source>
</reference>
<evidence type="ECO:0000259" key="4">
    <source>
        <dbReference type="PROSITE" id="PS50949"/>
    </source>
</evidence>
<dbReference type="GO" id="GO:0003677">
    <property type="term" value="F:DNA binding"/>
    <property type="evidence" value="ECO:0007669"/>
    <property type="project" value="UniProtKB-KW"/>
</dbReference>
<evidence type="ECO:0000256" key="1">
    <source>
        <dbReference type="ARBA" id="ARBA00023015"/>
    </source>
</evidence>
<protein>
    <submittedName>
        <fullName evidence="5">FadR family transcriptional regulator</fullName>
    </submittedName>
</protein>
<keyword evidence="3" id="KW-0804">Transcription</keyword>
<dbReference type="PANTHER" id="PTHR43537:SF5">
    <property type="entry name" value="UXU OPERON TRANSCRIPTIONAL REGULATOR"/>
    <property type="match status" value="1"/>
</dbReference>
<dbReference type="InterPro" id="IPR011711">
    <property type="entry name" value="GntR_C"/>
</dbReference>
<keyword evidence="2" id="KW-0238">DNA-binding</keyword>
<keyword evidence="1" id="KW-0805">Transcription regulation</keyword>
<dbReference type="SMART" id="SM00345">
    <property type="entry name" value="HTH_GNTR"/>
    <property type="match status" value="1"/>
</dbReference>
<organism evidence="5 6">
    <name type="scientific">Rhizorhabdus wittichii</name>
    <dbReference type="NCBI Taxonomy" id="160791"/>
    <lineage>
        <taxon>Bacteria</taxon>
        <taxon>Pseudomonadati</taxon>
        <taxon>Pseudomonadota</taxon>
        <taxon>Alphaproteobacteria</taxon>
        <taxon>Sphingomonadales</taxon>
        <taxon>Sphingomonadaceae</taxon>
        <taxon>Rhizorhabdus</taxon>
    </lineage>
</organism>
<evidence type="ECO:0000313" key="6">
    <source>
        <dbReference type="Proteomes" id="UP000664914"/>
    </source>
</evidence>
<dbReference type="GO" id="GO:0003700">
    <property type="term" value="F:DNA-binding transcription factor activity"/>
    <property type="evidence" value="ECO:0007669"/>
    <property type="project" value="InterPro"/>
</dbReference>
<dbReference type="CDD" id="cd07377">
    <property type="entry name" value="WHTH_GntR"/>
    <property type="match status" value="1"/>
</dbReference>
<dbReference type="SUPFAM" id="SSF48008">
    <property type="entry name" value="GntR ligand-binding domain-like"/>
    <property type="match status" value="1"/>
</dbReference>
<dbReference type="PRINTS" id="PR00035">
    <property type="entry name" value="HTHGNTR"/>
</dbReference>
<dbReference type="SMART" id="SM00895">
    <property type="entry name" value="FCD"/>
    <property type="match status" value="1"/>
</dbReference>
<evidence type="ECO:0000256" key="3">
    <source>
        <dbReference type="ARBA" id="ARBA00023163"/>
    </source>
</evidence>
<dbReference type="InterPro" id="IPR036388">
    <property type="entry name" value="WH-like_DNA-bd_sf"/>
</dbReference>
<name>A0A975D1P1_9SPHN</name>
<dbReference type="AlphaFoldDB" id="A0A975D1P1"/>
<dbReference type="InterPro" id="IPR000524">
    <property type="entry name" value="Tscrpt_reg_HTH_GntR"/>
</dbReference>
<evidence type="ECO:0000313" key="5">
    <source>
        <dbReference type="EMBL" id="QTH21530.1"/>
    </source>
</evidence>
<dbReference type="Gene3D" id="1.10.10.10">
    <property type="entry name" value="Winged helix-like DNA-binding domain superfamily/Winged helix DNA-binding domain"/>
    <property type="match status" value="1"/>
</dbReference>
<dbReference type="Gene3D" id="1.20.120.530">
    <property type="entry name" value="GntR ligand-binding domain-like"/>
    <property type="match status" value="1"/>
</dbReference>
<reference evidence="5" key="1">
    <citation type="submission" date="2020-07" db="EMBL/GenBank/DDBJ databases">
        <authorList>
            <person name="Camacho E."/>
        </authorList>
    </citation>
    <scope>NUCLEOTIDE SEQUENCE</scope>
    <source>
        <strain evidence="5">MPO218</strain>
    </source>
</reference>
<proteinExistence type="predicted"/>
<dbReference type="InterPro" id="IPR036390">
    <property type="entry name" value="WH_DNA-bd_sf"/>
</dbReference>
<feature type="domain" description="HTH gntR-type" evidence="4">
    <location>
        <begin position="11"/>
        <end position="81"/>
    </location>
</feature>
<dbReference type="Proteomes" id="UP000664914">
    <property type="component" value="Chromosome"/>
</dbReference>
<dbReference type="EMBL" id="CP059319">
    <property type="protein sequence ID" value="QTH21530.1"/>
    <property type="molecule type" value="Genomic_DNA"/>
</dbReference>
<dbReference type="PROSITE" id="PS50949">
    <property type="entry name" value="HTH_GNTR"/>
    <property type="match status" value="1"/>
</dbReference>
<dbReference type="OMA" id="SFVVDFH"/>
<dbReference type="Pfam" id="PF00392">
    <property type="entry name" value="GntR"/>
    <property type="match status" value="1"/>
</dbReference>
<evidence type="ECO:0000256" key="2">
    <source>
        <dbReference type="ARBA" id="ARBA00023125"/>
    </source>
</evidence>
<accession>A0A975D1P1</accession>
<sequence length="246" mass="27262">MVQSFGPVRHTATYEVVAEHIRRALQLGRYLPGDKLPPERALALQLGVSRTVLREAIRALEGEGLVESRRGAMGGLVVLNNEVPADQLKAMIASRFDQLEQLYEFRLANECAAARFAARRRTAEDLRKISEALQRMEAIVGGVAEHNDSNTVARFTSADSAFHLGIAEASRNGFIAQAVEDAWVRRFLPIGNVFMRIEPDANNGHRRLFDAIETGNAAEAEAAMGDHIQETLATLRGYLNDRLRTR</sequence>
<dbReference type="SUPFAM" id="SSF46785">
    <property type="entry name" value="Winged helix' DNA-binding domain"/>
    <property type="match status" value="1"/>
</dbReference>
<gene>
    <name evidence="5" type="ORF">HRJ34_24960</name>
</gene>
<dbReference type="PANTHER" id="PTHR43537">
    <property type="entry name" value="TRANSCRIPTIONAL REGULATOR, GNTR FAMILY"/>
    <property type="match status" value="1"/>
</dbReference>
<dbReference type="Pfam" id="PF07729">
    <property type="entry name" value="FCD"/>
    <property type="match status" value="1"/>
</dbReference>
<dbReference type="RefSeq" id="WP_011952515.1">
    <property type="nucleotide sequence ID" value="NZ_CP059319.1"/>
</dbReference>